<dbReference type="NCBIfam" id="TIGR01036">
    <property type="entry name" value="pyrD_sub2"/>
    <property type="match status" value="1"/>
</dbReference>
<evidence type="ECO:0000256" key="11">
    <source>
        <dbReference type="HAMAP-Rule" id="MF_00225"/>
    </source>
</evidence>
<evidence type="ECO:0000256" key="6">
    <source>
        <dbReference type="ARBA" id="ARBA00022643"/>
    </source>
</evidence>
<dbReference type="PROSITE" id="PS00911">
    <property type="entry name" value="DHODEHASE_1"/>
    <property type="match status" value="1"/>
</dbReference>
<feature type="binding site" evidence="11">
    <location>
        <begin position="118"/>
        <end position="122"/>
    </location>
    <ligand>
        <name>substrate</name>
    </ligand>
</feature>
<evidence type="ECO:0000256" key="5">
    <source>
        <dbReference type="ARBA" id="ARBA00022630"/>
    </source>
</evidence>
<dbReference type="InterPro" id="IPR050074">
    <property type="entry name" value="DHO_dehydrogenase"/>
</dbReference>
<dbReference type="Gene3D" id="3.20.20.70">
    <property type="entry name" value="Aldolase class I"/>
    <property type="match status" value="1"/>
</dbReference>
<dbReference type="CDD" id="cd04738">
    <property type="entry name" value="DHOD_2_like"/>
    <property type="match status" value="1"/>
</dbReference>
<evidence type="ECO:0000313" key="14">
    <source>
        <dbReference type="Proteomes" id="UP000478417"/>
    </source>
</evidence>
<dbReference type="GO" id="GO:0005886">
    <property type="term" value="C:plasma membrane"/>
    <property type="evidence" value="ECO:0007669"/>
    <property type="project" value="UniProtKB-SubCell"/>
</dbReference>
<feature type="binding site" evidence="11">
    <location>
        <begin position="258"/>
        <end position="259"/>
    </location>
    <ligand>
        <name>substrate</name>
    </ligand>
</feature>
<comment type="similarity">
    <text evidence="4 11">Belongs to the dihydroorotate dehydrogenase family. Type 2 subfamily.</text>
</comment>
<comment type="caution">
    <text evidence="13">The sequence shown here is derived from an EMBL/GenBank/DDBJ whole genome shotgun (WGS) entry which is preliminary data.</text>
</comment>
<evidence type="ECO:0000313" key="13">
    <source>
        <dbReference type="EMBL" id="NDV62102.1"/>
    </source>
</evidence>
<dbReference type="InterPro" id="IPR001295">
    <property type="entry name" value="Dihydroorotate_DH_CS"/>
</dbReference>
<evidence type="ECO:0000259" key="12">
    <source>
        <dbReference type="Pfam" id="PF01180"/>
    </source>
</evidence>
<feature type="binding site" evidence="11">
    <location>
        <position position="188"/>
    </location>
    <ligand>
        <name>substrate</name>
    </ligand>
</feature>
<evidence type="ECO:0000256" key="4">
    <source>
        <dbReference type="ARBA" id="ARBA00005359"/>
    </source>
</evidence>
<evidence type="ECO:0000256" key="9">
    <source>
        <dbReference type="ARBA" id="ARBA00023136"/>
    </source>
</evidence>
<dbReference type="InterPro" id="IPR005719">
    <property type="entry name" value="Dihydroorotate_DH_2"/>
</dbReference>
<comment type="subunit">
    <text evidence="11">Monomer.</text>
</comment>
<comment type="function">
    <text evidence="1 11">Catalyzes the conversion of dihydroorotate to orotate with quinone as electron acceptor.</text>
</comment>
<evidence type="ECO:0000256" key="2">
    <source>
        <dbReference type="ARBA" id="ARBA00004370"/>
    </source>
</evidence>
<evidence type="ECO:0000256" key="7">
    <source>
        <dbReference type="ARBA" id="ARBA00022975"/>
    </source>
</evidence>
<feature type="domain" description="Dihydroorotate dehydrogenase catalytic" evidence="12">
    <location>
        <begin position="54"/>
        <end position="346"/>
    </location>
</feature>
<dbReference type="UniPathway" id="UPA00070">
    <property type="reaction ID" value="UER00946"/>
</dbReference>
<feature type="binding site" evidence="11">
    <location>
        <begin position="69"/>
        <end position="73"/>
    </location>
    <ligand>
        <name>FMN</name>
        <dbReference type="ChEBI" id="CHEBI:58210"/>
    </ligand>
</feature>
<feature type="binding site" evidence="11">
    <location>
        <position position="183"/>
    </location>
    <ligand>
        <name>substrate</name>
    </ligand>
</feature>
<feature type="binding site" evidence="11">
    <location>
        <position position="257"/>
    </location>
    <ligand>
        <name>FMN</name>
        <dbReference type="ChEBI" id="CHEBI:58210"/>
    </ligand>
</feature>
<proteinExistence type="inferred from homology"/>
<keyword evidence="7 11" id="KW-0665">Pyrimidine biosynthesis</keyword>
<feature type="binding site" evidence="11">
    <location>
        <position position="183"/>
    </location>
    <ligand>
        <name>FMN</name>
        <dbReference type="ChEBI" id="CHEBI:58210"/>
    </ligand>
</feature>
<gene>
    <name evidence="11" type="primary">pyrD</name>
    <name evidence="13" type="ORF">G0Q06_06555</name>
</gene>
<evidence type="ECO:0000256" key="10">
    <source>
        <dbReference type="ARBA" id="ARBA00048639"/>
    </source>
</evidence>
<feature type="binding site" evidence="11">
    <location>
        <position position="93"/>
    </location>
    <ligand>
        <name>FMN</name>
        <dbReference type="ChEBI" id="CHEBI:58210"/>
    </ligand>
</feature>
<feature type="binding site" evidence="11">
    <location>
        <position position="278"/>
    </location>
    <ligand>
        <name>FMN</name>
        <dbReference type="ChEBI" id="CHEBI:58210"/>
    </ligand>
</feature>
<dbReference type="GO" id="GO:0005737">
    <property type="term" value="C:cytoplasm"/>
    <property type="evidence" value="ECO:0007669"/>
    <property type="project" value="InterPro"/>
</dbReference>
<dbReference type="HAMAP" id="MF_00225">
    <property type="entry name" value="DHO_dh_type2"/>
    <property type="match status" value="1"/>
</dbReference>
<protein>
    <recommendedName>
        <fullName evidence="11">Dihydroorotate dehydrogenase (quinone)</fullName>
        <ecNumber evidence="11">1.3.5.2</ecNumber>
    </recommendedName>
    <alternativeName>
        <fullName evidence="11">DHOdehase</fullName>
        <shortName evidence="11">DHOD</shortName>
        <shortName evidence="11">DHODase</shortName>
    </alternativeName>
    <alternativeName>
        <fullName evidence="11">Dihydroorotate oxidase</fullName>
    </alternativeName>
</protein>
<evidence type="ECO:0000256" key="8">
    <source>
        <dbReference type="ARBA" id="ARBA00023002"/>
    </source>
</evidence>
<dbReference type="PANTHER" id="PTHR48109">
    <property type="entry name" value="DIHYDROOROTATE DEHYDROGENASE (QUINONE), MITOCHONDRIAL-RELATED"/>
    <property type="match status" value="1"/>
</dbReference>
<keyword evidence="14" id="KW-1185">Reference proteome</keyword>
<dbReference type="SUPFAM" id="SSF51395">
    <property type="entry name" value="FMN-linked oxidoreductases"/>
    <property type="match status" value="1"/>
</dbReference>
<organism evidence="13 14">
    <name type="scientific">Oceanipulchritudo coccoides</name>
    <dbReference type="NCBI Taxonomy" id="2706888"/>
    <lineage>
        <taxon>Bacteria</taxon>
        <taxon>Pseudomonadati</taxon>
        <taxon>Verrucomicrobiota</taxon>
        <taxon>Opitutia</taxon>
        <taxon>Puniceicoccales</taxon>
        <taxon>Oceanipulchritudinaceae</taxon>
        <taxon>Oceanipulchritudo</taxon>
    </lineage>
</organism>
<dbReference type="PROSITE" id="PS00912">
    <property type="entry name" value="DHODEHASE_2"/>
    <property type="match status" value="1"/>
</dbReference>
<comment type="cofactor">
    <cofactor evidence="11">
        <name>FMN</name>
        <dbReference type="ChEBI" id="CHEBI:58210"/>
    </cofactor>
    <text evidence="11">Binds 1 FMN per subunit.</text>
</comment>
<dbReference type="Pfam" id="PF01180">
    <property type="entry name" value="DHO_dh"/>
    <property type="match status" value="1"/>
</dbReference>
<dbReference type="RefSeq" id="WP_163963713.1">
    <property type="nucleotide sequence ID" value="NZ_JAAGNX010000002.1"/>
</dbReference>
<name>A0A6B2M124_9BACT</name>
<accession>A0A6B2M124</accession>
<keyword evidence="11" id="KW-1003">Cell membrane</keyword>
<feature type="binding site" evidence="11">
    <location>
        <position position="150"/>
    </location>
    <ligand>
        <name>FMN</name>
        <dbReference type="ChEBI" id="CHEBI:58210"/>
    </ligand>
</feature>
<dbReference type="AlphaFoldDB" id="A0A6B2M124"/>
<dbReference type="PANTHER" id="PTHR48109:SF4">
    <property type="entry name" value="DIHYDROOROTATE DEHYDROGENASE (QUINONE), MITOCHONDRIAL"/>
    <property type="match status" value="1"/>
</dbReference>
<evidence type="ECO:0000256" key="1">
    <source>
        <dbReference type="ARBA" id="ARBA00003125"/>
    </source>
</evidence>
<dbReference type="GO" id="GO:0044205">
    <property type="term" value="P:'de novo' UMP biosynthetic process"/>
    <property type="evidence" value="ECO:0007669"/>
    <property type="project" value="UniProtKB-UniRule"/>
</dbReference>
<dbReference type="InterPro" id="IPR005720">
    <property type="entry name" value="Dihydroorotate_DH_cat"/>
</dbReference>
<dbReference type="PIRSF" id="PIRSF000164">
    <property type="entry name" value="DHO_oxidase"/>
    <property type="match status" value="1"/>
</dbReference>
<dbReference type="NCBIfam" id="NF003652">
    <property type="entry name" value="PRK05286.2-5"/>
    <property type="match status" value="1"/>
</dbReference>
<dbReference type="Proteomes" id="UP000478417">
    <property type="component" value="Unassembled WGS sequence"/>
</dbReference>
<feature type="binding site" evidence="11">
    <location>
        <position position="73"/>
    </location>
    <ligand>
        <name>substrate</name>
    </ligand>
</feature>
<evidence type="ECO:0000256" key="3">
    <source>
        <dbReference type="ARBA" id="ARBA00005161"/>
    </source>
</evidence>
<comment type="pathway">
    <text evidence="3 11">Pyrimidine metabolism; UMP biosynthesis via de novo pathway; orotate from (S)-dihydroorotate (quinone route): step 1/1.</text>
</comment>
<feature type="binding site" evidence="11">
    <location>
        <position position="307"/>
    </location>
    <ligand>
        <name>FMN</name>
        <dbReference type="ChEBI" id="CHEBI:58210"/>
    </ligand>
</feature>
<dbReference type="GO" id="GO:0006207">
    <property type="term" value="P:'de novo' pyrimidine nucleobase biosynthetic process"/>
    <property type="evidence" value="ECO:0007669"/>
    <property type="project" value="UniProtKB-UniRule"/>
</dbReference>
<comment type="subcellular location">
    <subcellularLocation>
        <location evidence="11">Cell membrane</location>
        <topology evidence="11">Peripheral membrane protein</topology>
    </subcellularLocation>
    <subcellularLocation>
        <location evidence="2">Membrane</location>
    </subcellularLocation>
</comment>
<feature type="active site" description="Nucleophile" evidence="11">
    <location>
        <position position="186"/>
    </location>
</feature>
<keyword evidence="6 11" id="KW-0288">FMN</keyword>
<sequence length="354" mass="39013">MGYYYEKVVRPVLFRMDPEKAHDLGVTALDYLSRVRPLCRIMESFNMVRGHHPVKLFGLQFPNAVGLAAGMDKNGRFWRAAAALGFGHAEIGTITHQQQPGNERPRVFRYPESSAIINRMGFNNDGAQVVAERLKKSLGKSKSRIPLGINIGKSRVVPLDQAVEDYAASFSLLVEYADYFTINVSSPNTRDLRKLQEKEYLRTLLGELCKVNHNRARKLGQTATPMLLKIAPDLSYREIDEALEVIQDCGLDGIVATNTTLTRPGAMSNSKETGGLSGKPLHSMTLKVVNYISRQTNGKLPIIGVGGIDSPETAGAMVDNGAHLVQIYTGFVYRGPFVAKPLARALAPRQSSWV</sequence>
<feature type="binding site" evidence="11">
    <location>
        <position position="229"/>
    </location>
    <ligand>
        <name>FMN</name>
        <dbReference type="ChEBI" id="CHEBI:58210"/>
    </ligand>
</feature>
<reference evidence="13 14" key="1">
    <citation type="submission" date="2020-02" db="EMBL/GenBank/DDBJ databases">
        <title>Albibacoteraceae fam. nov., the first described family within the subdivision 4 Verrucomicrobia.</title>
        <authorList>
            <person name="Xi F."/>
        </authorList>
    </citation>
    <scope>NUCLEOTIDE SEQUENCE [LARGE SCALE GENOMIC DNA]</scope>
    <source>
        <strain evidence="13 14">CK1056</strain>
    </source>
</reference>
<dbReference type="EC" id="1.3.5.2" evidence="11"/>
<comment type="catalytic activity">
    <reaction evidence="10 11">
        <text>(S)-dihydroorotate + a quinone = orotate + a quinol</text>
        <dbReference type="Rhea" id="RHEA:30187"/>
        <dbReference type="ChEBI" id="CHEBI:24646"/>
        <dbReference type="ChEBI" id="CHEBI:30839"/>
        <dbReference type="ChEBI" id="CHEBI:30864"/>
        <dbReference type="ChEBI" id="CHEBI:132124"/>
        <dbReference type="EC" id="1.3.5.2"/>
    </reaction>
</comment>
<dbReference type="EMBL" id="JAAGNX010000002">
    <property type="protein sequence ID" value="NDV62102.1"/>
    <property type="molecule type" value="Genomic_DNA"/>
</dbReference>
<feature type="binding site" evidence="11">
    <location>
        <begin position="328"/>
        <end position="329"/>
    </location>
    <ligand>
        <name>FMN</name>
        <dbReference type="ChEBI" id="CHEBI:58210"/>
    </ligand>
</feature>
<dbReference type="InterPro" id="IPR013785">
    <property type="entry name" value="Aldolase_TIM"/>
</dbReference>
<keyword evidence="5 11" id="KW-0285">Flavoprotein</keyword>
<keyword evidence="8 11" id="KW-0560">Oxidoreductase</keyword>
<dbReference type="InterPro" id="IPR012135">
    <property type="entry name" value="Dihydroorotate_DH_1_2"/>
</dbReference>
<dbReference type="GO" id="GO:0106430">
    <property type="term" value="F:dihydroorotate dehydrogenase (quinone) activity"/>
    <property type="evidence" value="ECO:0007669"/>
    <property type="project" value="UniProtKB-EC"/>
</dbReference>
<keyword evidence="9 11" id="KW-0472">Membrane</keyword>